<evidence type="ECO:0000256" key="4">
    <source>
        <dbReference type="SAM" id="SignalP"/>
    </source>
</evidence>
<dbReference type="InterPro" id="IPR018389">
    <property type="entry name" value="DctP_fam"/>
</dbReference>
<reference evidence="5 6" key="1">
    <citation type="submission" date="2019-02" db="EMBL/GenBank/DDBJ databases">
        <title>Complete Genome Sequence and Methylome Analysis of free living Spirochaetas.</title>
        <authorList>
            <person name="Fomenkov A."/>
            <person name="Dubinina G."/>
            <person name="Leshcheva N."/>
            <person name="Mikheeva N."/>
            <person name="Grabovich M."/>
            <person name="Vincze T."/>
            <person name="Roberts R.J."/>
        </authorList>
    </citation>
    <scope>NUCLEOTIDE SEQUENCE [LARGE SCALE GENOMIC DNA]</scope>
    <source>
        <strain evidence="5 6">K2</strain>
    </source>
</reference>
<dbReference type="EMBL" id="CP036150">
    <property type="protein sequence ID" value="QEN09620.1"/>
    <property type="molecule type" value="Genomic_DNA"/>
</dbReference>
<evidence type="ECO:0000313" key="6">
    <source>
        <dbReference type="Proteomes" id="UP000324209"/>
    </source>
</evidence>
<evidence type="ECO:0000313" key="5">
    <source>
        <dbReference type="EMBL" id="QEN09620.1"/>
    </source>
</evidence>
<protein>
    <recommendedName>
        <fullName evidence="7">TRAP transporter substrate-binding protein DctP</fullName>
    </recommendedName>
</protein>
<sequence>MKDSAKKLGALLLCCILISVFSACGGGKKSTSNASADGEKSTNLTSTDDFIPVEWRMANQHPNDSFVTLADKEIIDSIKEATDGRVNITLYPDNQLGDYMSVFDEIMFGSVEMGHISVNSAYDSRLLGTFLPYLATGYDQLATIYSPDSYLFKTIHEIESKLGIELMGFFCEGFDGVGTDVELTDAAVVGAEKGALIRVPAMDTFAECNIELGFRTTTIPYSDTYTSIQTGLADGWAGGPANLNYQYFRDVLNHFYDYQQVQEATHILISKTAFEKLLPEDQESIRTIIQDKCLDSISLAQEDEGKYKTLLEESGVTVVEFSDSERATFADAVRANVWPKLAQTFTQEFLDNVLASFNE</sequence>
<keyword evidence="2" id="KW-0813">Transport</keyword>
<dbReference type="NCBIfam" id="NF037995">
    <property type="entry name" value="TRAP_S1"/>
    <property type="match status" value="1"/>
</dbReference>
<feature type="signal peptide" evidence="4">
    <location>
        <begin position="1"/>
        <end position="25"/>
    </location>
</feature>
<keyword evidence="3 4" id="KW-0732">Signal</keyword>
<dbReference type="OrthoDB" id="9815946at2"/>
<dbReference type="PANTHER" id="PTHR33376:SF7">
    <property type="entry name" value="C4-DICARBOXYLATE-BINDING PROTEIN DCTB"/>
    <property type="match status" value="1"/>
</dbReference>
<dbReference type="GO" id="GO:0055085">
    <property type="term" value="P:transmembrane transport"/>
    <property type="evidence" value="ECO:0007669"/>
    <property type="project" value="InterPro"/>
</dbReference>
<dbReference type="Pfam" id="PF03480">
    <property type="entry name" value="DctP"/>
    <property type="match status" value="1"/>
</dbReference>
<evidence type="ECO:0000256" key="3">
    <source>
        <dbReference type="ARBA" id="ARBA00022729"/>
    </source>
</evidence>
<accession>A0A5C1QRL5</accession>
<evidence type="ECO:0000256" key="2">
    <source>
        <dbReference type="ARBA" id="ARBA00022448"/>
    </source>
</evidence>
<dbReference type="KEGG" id="ock:EXM22_17120"/>
<dbReference type="Proteomes" id="UP000324209">
    <property type="component" value="Chromosome"/>
</dbReference>
<proteinExistence type="inferred from homology"/>
<name>A0A5C1QRL5_9SPIO</name>
<comment type="similarity">
    <text evidence="1">Belongs to the bacterial solute-binding protein 7 family.</text>
</comment>
<dbReference type="RefSeq" id="WP_149487694.1">
    <property type="nucleotide sequence ID" value="NZ_CP036150.1"/>
</dbReference>
<keyword evidence="6" id="KW-1185">Reference proteome</keyword>
<evidence type="ECO:0008006" key="7">
    <source>
        <dbReference type="Google" id="ProtNLM"/>
    </source>
</evidence>
<dbReference type="PANTHER" id="PTHR33376">
    <property type="match status" value="1"/>
</dbReference>
<gene>
    <name evidence="5" type="ORF">EXM22_17120</name>
</gene>
<evidence type="ECO:0000256" key="1">
    <source>
        <dbReference type="ARBA" id="ARBA00009023"/>
    </source>
</evidence>
<organism evidence="5 6">
    <name type="scientific">Oceanispirochaeta crateris</name>
    <dbReference type="NCBI Taxonomy" id="2518645"/>
    <lineage>
        <taxon>Bacteria</taxon>
        <taxon>Pseudomonadati</taxon>
        <taxon>Spirochaetota</taxon>
        <taxon>Spirochaetia</taxon>
        <taxon>Spirochaetales</taxon>
        <taxon>Spirochaetaceae</taxon>
        <taxon>Oceanispirochaeta</taxon>
    </lineage>
</organism>
<dbReference type="PROSITE" id="PS51257">
    <property type="entry name" value="PROKAR_LIPOPROTEIN"/>
    <property type="match status" value="1"/>
</dbReference>
<dbReference type="Gene3D" id="3.40.190.170">
    <property type="entry name" value="Bacterial extracellular solute-binding protein, family 7"/>
    <property type="match status" value="1"/>
</dbReference>
<dbReference type="InterPro" id="IPR038404">
    <property type="entry name" value="TRAP_DctP_sf"/>
</dbReference>
<dbReference type="AlphaFoldDB" id="A0A5C1QRL5"/>
<feature type="chain" id="PRO_5022764738" description="TRAP transporter substrate-binding protein DctP" evidence="4">
    <location>
        <begin position="26"/>
        <end position="359"/>
    </location>
</feature>